<reference evidence="1" key="1">
    <citation type="submission" date="2019-11" db="EMBL/GenBank/DDBJ databases">
        <title>Nori genome reveals adaptations in red seaweeds to the harsh intertidal environment.</title>
        <authorList>
            <person name="Wang D."/>
            <person name="Mao Y."/>
        </authorList>
    </citation>
    <scope>NUCLEOTIDE SEQUENCE</scope>
    <source>
        <tissue evidence="1">Gametophyte</tissue>
    </source>
</reference>
<keyword evidence="2" id="KW-1185">Reference proteome</keyword>
<organism evidence="1 2">
    <name type="scientific">Pyropia yezoensis</name>
    <name type="common">Susabi-nori</name>
    <name type="synonym">Porphyra yezoensis</name>
    <dbReference type="NCBI Taxonomy" id="2788"/>
    <lineage>
        <taxon>Eukaryota</taxon>
        <taxon>Rhodophyta</taxon>
        <taxon>Bangiophyceae</taxon>
        <taxon>Bangiales</taxon>
        <taxon>Bangiaceae</taxon>
        <taxon>Pyropia</taxon>
    </lineage>
</organism>
<name>A0ACC3C610_PYRYE</name>
<accession>A0ACC3C610</accession>
<evidence type="ECO:0000313" key="1">
    <source>
        <dbReference type="EMBL" id="KAK1865759.1"/>
    </source>
</evidence>
<dbReference type="Proteomes" id="UP000798662">
    <property type="component" value="Chromosome 2"/>
</dbReference>
<dbReference type="EMBL" id="CM020619">
    <property type="protein sequence ID" value="KAK1865759.1"/>
    <property type="molecule type" value="Genomic_DNA"/>
</dbReference>
<sequence>MAPVTVAFVGAAGLAPRVRLGRVSVVPSIGRSATGVTAAAAARRRRPSIRASAASATGSGLVTSDASAAAASPAQPPVGVKVEATEAEADAPTRLAAKRAAAAAAAEKRAADRRWLTDVAAKLAEITATLEAPDSDMSEEEREDARVDVYMLRKTAADTQGVLAAGAAEDAALALEIEALEAEVRAA</sequence>
<comment type="caution">
    <text evidence="1">The sequence shown here is derived from an EMBL/GenBank/DDBJ whole genome shotgun (WGS) entry which is preliminary data.</text>
</comment>
<proteinExistence type="predicted"/>
<evidence type="ECO:0000313" key="2">
    <source>
        <dbReference type="Proteomes" id="UP000798662"/>
    </source>
</evidence>
<protein>
    <submittedName>
        <fullName evidence="1">Uncharacterized protein</fullName>
    </submittedName>
</protein>
<gene>
    <name evidence="1" type="ORF">I4F81_008282</name>
</gene>